<dbReference type="Gene3D" id="3.40.50.1580">
    <property type="entry name" value="Nucleoside phosphorylase domain"/>
    <property type="match status" value="1"/>
</dbReference>
<reference evidence="3" key="1">
    <citation type="submission" date="2017-04" db="EMBL/GenBank/DDBJ databases">
        <authorList>
            <person name="Varghese N."/>
            <person name="Submissions S."/>
        </authorList>
    </citation>
    <scope>NUCLEOTIDE SEQUENCE [LARGE SCALE GENOMIC DNA]</scope>
    <source>
        <strain evidence="3">K3S</strain>
    </source>
</reference>
<dbReference type="InterPro" id="IPR000845">
    <property type="entry name" value="Nucleoside_phosphorylase_d"/>
</dbReference>
<keyword evidence="3" id="KW-1185">Reference proteome</keyword>
<evidence type="ECO:0000259" key="1">
    <source>
        <dbReference type="Pfam" id="PF01048"/>
    </source>
</evidence>
<evidence type="ECO:0000313" key="3">
    <source>
        <dbReference type="Proteomes" id="UP000192906"/>
    </source>
</evidence>
<dbReference type="CDD" id="cd17768">
    <property type="entry name" value="adenosylhopane_nucleosidase_HpnG-like"/>
    <property type="match status" value="1"/>
</dbReference>
<dbReference type="SUPFAM" id="SSF53167">
    <property type="entry name" value="Purine and uridine phosphorylases"/>
    <property type="match status" value="1"/>
</dbReference>
<evidence type="ECO:0000313" key="2">
    <source>
        <dbReference type="EMBL" id="SMF41497.1"/>
    </source>
</evidence>
<name>A0A1X7EW98_9BACT</name>
<dbReference type="GO" id="GO:0019284">
    <property type="term" value="P:L-methionine salvage from S-adenosylmethionine"/>
    <property type="evidence" value="ECO:0007669"/>
    <property type="project" value="TreeGrafter"/>
</dbReference>
<dbReference type="AlphaFoldDB" id="A0A1X7EW98"/>
<accession>A0A1X7EW98</accession>
<organism evidence="2 3">
    <name type="scientific">Desulfovibrio gilichinskyi</name>
    <dbReference type="NCBI Taxonomy" id="1519643"/>
    <lineage>
        <taxon>Bacteria</taxon>
        <taxon>Pseudomonadati</taxon>
        <taxon>Thermodesulfobacteriota</taxon>
        <taxon>Desulfovibrionia</taxon>
        <taxon>Desulfovibrionales</taxon>
        <taxon>Desulfovibrionaceae</taxon>
        <taxon>Desulfovibrio</taxon>
    </lineage>
</organism>
<dbReference type="STRING" id="1519643.SAMN06295933_3418"/>
<sequence length="239" mass="24995">MPDKIIGIVAAMEQEAQAICPVSEKSMLGKFELLSGILPDGNKFLCIISGIGTERAKQAATLLADKKPSLILSAGVSGGLARGTAAGDLLAASTIHSELTDFEPWHESDQDEELRNKLLPAYGRIPSGPMITVSAPVLTTKDKNALHDTTGALAADMESIAVATAAATAGIPFACIRAISDGADRAIPAESLNGVTPDGKTQLMPILKAIFTHPTLIFELIPMGMDYSKALKSLGKIFI</sequence>
<dbReference type="OrthoDB" id="5451816at2"/>
<dbReference type="PANTHER" id="PTHR46832:SF1">
    <property type="entry name" value="5'-METHYLTHIOADENOSINE_S-ADENOSYLHOMOCYSTEINE NUCLEOSIDASE"/>
    <property type="match status" value="1"/>
</dbReference>
<gene>
    <name evidence="2" type="ORF">SAMN06295933_3418</name>
</gene>
<proteinExistence type="predicted"/>
<feature type="domain" description="Nucleoside phosphorylase" evidence="1">
    <location>
        <begin position="6"/>
        <end position="188"/>
    </location>
</feature>
<protein>
    <submittedName>
        <fullName evidence="2">Nucleoside phosphorylase</fullName>
    </submittedName>
</protein>
<dbReference type="GO" id="GO:0009116">
    <property type="term" value="P:nucleoside metabolic process"/>
    <property type="evidence" value="ECO:0007669"/>
    <property type="project" value="InterPro"/>
</dbReference>
<dbReference type="Pfam" id="PF01048">
    <property type="entry name" value="PNP_UDP_1"/>
    <property type="match status" value="1"/>
</dbReference>
<dbReference type="EMBL" id="FWZU01000007">
    <property type="protein sequence ID" value="SMF41497.1"/>
    <property type="molecule type" value="Genomic_DNA"/>
</dbReference>
<dbReference type="GO" id="GO:0008930">
    <property type="term" value="F:methylthioadenosine nucleosidase activity"/>
    <property type="evidence" value="ECO:0007669"/>
    <property type="project" value="TreeGrafter"/>
</dbReference>
<dbReference type="InterPro" id="IPR035994">
    <property type="entry name" value="Nucleoside_phosphorylase_sf"/>
</dbReference>
<dbReference type="RefSeq" id="WP_085104453.1">
    <property type="nucleotide sequence ID" value="NZ_FWZU01000007.1"/>
</dbReference>
<dbReference type="PANTHER" id="PTHR46832">
    <property type="entry name" value="5'-METHYLTHIOADENOSINE/S-ADENOSYLHOMOCYSTEINE NUCLEOSIDASE"/>
    <property type="match status" value="1"/>
</dbReference>
<dbReference type="GO" id="GO:0008782">
    <property type="term" value="F:adenosylhomocysteine nucleosidase activity"/>
    <property type="evidence" value="ECO:0007669"/>
    <property type="project" value="TreeGrafter"/>
</dbReference>
<dbReference type="Proteomes" id="UP000192906">
    <property type="component" value="Unassembled WGS sequence"/>
</dbReference>
<dbReference type="GO" id="GO:0005829">
    <property type="term" value="C:cytosol"/>
    <property type="evidence" value="ECO:0007669"/>
    <property type="project" value="TreeGrafter"/>
</dbReference>